<feature type="non-terminal residue" evidence="2">
    <location>
        <position position="1"/>
    </location>
</feature>
<name>A0A6L7G7C7_9RHOB</name>
<protein>
    <submittedName>
        <fullName evidence="2">UTRA domain-containing protein</fullName>
    </submittedName>
</protein>
<feature type="domain" description="UbiC transcription regulator-associated" evidence="1">
    <location>
        <begin position="4"/>
        <end position="102"/>
    </location>
</feature>
<evidence type="ECO:0000313" key="3">
    <source>
        <dbReference type="Proteomes" id="UP000477911"/>
    </source>
</evidence>
<evidence type="ECO:0000259" key="1">
    <source>
        <dbReference type="Pfam" id="PF07702"/>
    </source>
</evidence>
<organism evidence="2 3">
    <name type="scientific">Pseudooceanicola albus</name>
    <dbReference type="NCBI Taxonomy" id="2692189"/>
    <lineage>
        <taxon>Bacteria</taxon>
        <taxon>Pseudomonadati</taxon>
        <taxon>Pseudomonadota</taxon>
        <taxon>Alphaproteobacteria</taxon>
        <taxon>Rhodobacterales</taxon>
        <taxon>Paracoccaceae</taxon>
        <taxon>Pseudooceanicola</taxon>
    </lineage>
</organism>
<proteinExistence type="predicted"/>
<gene>
    <name evidence="2" type="ORF">GR170_18605</name>
</gene>
<dbReference type="Proteomes" id="UP000477911">
    <property type="component" value="Unassembled WGS sequence"/>
</dbReference>
<dbReference type="RefSeq" id="WP_160895977.1">
    <property type="nucleotide sequence ID" value="NZ_WUMU01000022.1"/>
</dbReference>
<dbReference type="Gene3D" id="3.40.1410.10">
    <property type="entry name" value="Chorismate lyase-like"/>
    <property type="match status" value="1"/>
</dbReference>
<sequence>THTVIRRRLSGDGVSLGAEMYLRADLLHIDDIELSELEGVNLRRYLEGVLGRQAQKPETRVSAAALSLRQAAMFDMTPDMPVLRIEASTRFQDGSPFYHQTIHAPAQQLILEF</sequence>
<dbReference type="Pfam" id="PF07702">
    <property type="entry name" value="UTRA"/>
    <property type="match status" value="1"/>
</dbReference>
<dbReference type="EMBL" id="WUMU01000022">
    <property type="protein sequence ID" value="MXN19849.1"/>
    <property type="molecule type" value="Genomic_DNA"/>
</dbReference>
<dbReference type="SUPFAM" id="SSF64288">
    <property type="entry name" value="Chorismate lyase-like"/>
    <property type="match status" value="1"/>
</dbReference>
<dbReference type="GO" id="GO:0006355">
    <property type="term" value="P:regulation of DNA-templated transcription"/>
    <property type="evidence" value="ECO:0007669"/>
    <property type="project" value="InterPro"/>
</dbReference>
<keyword evidence="3" id="KW-1185">Reference proteome</keyword>
<dbReference type="AlphaFoldDB" id="A0A6L7G7C7"/>
<accession>A0A6L7G7C7</accession>
<comment type="caution">
    <text evidence="2">The sequence shown here is derived from an EMBL/GenBank/DDBJ whole genome shotgun (WGS) entry which is preliminary data.</text>
</comment>
<reference evidence="2 3" key="1">
    <citation type="submission" date="2019-12" db="EMBL/GenBank/DDBJ databases">
        <authorList>
            <person name="Li M."/>
        </authorList>
    </citation>
    <scope>NUCLEOTIDE SEQUENCE [LARGE SCALE GENOMIC DNA]</scope>
    <source>
        <strain evidence="2 3">GBMRC 2024</strain>
    </source>
</reference>
<dbReference type="GO" id="GO:0003677">
    <property type="term" value="F:DNA binding"/>
    <property type="evidence" value="ECO:0007669"/>
    <property type="project" value="InterPro"/>
</dbReference>
<dbReference type="InterPro" id="IPR028978">
    <property type="entry name" value="Chorismate_lyase_/UTRA_dom_sf"/>
</dbReference>
<dbReference type="InterPro" id="IPR011663">
    <property type="entry name" value="UTRA"/>
</dbReference>
<evidence type="ECO:0000313" key="2">
    <source>
        <dbReference type="EMBL" id="MXN19849.1"/>
    </source>
</evidence>